<protein>
    <submittedName>
        <fullName evidence="2">Uncharacterized protein</fullName>
    </submittedName>
</protein>
<dbReference type="RefSeq" id="WP_408160440.1">
    <property type="nucleotide sequence ID" value="NZ_JAQQFM010000013.1"/>
</dbReference>
<evidence type="ECO:0000256" key="1">
    <source>
        <dbReference type="SAM" id="MobiDB-lite"/>
    </source>
</evidence>
<reference evidence="2 3" key="1">
    <citation type="journal article" date="2024" name="Chem. Sci.">
        <title>Discovery of megapolipeptins by genome mining of a Burkholderiales bacteria collection.</title>
        <authorList>
            <person name="Paulo B.S."/>
            <person name="Recchia M.J.J."/>
            <person name="Lee S."/>
            <person name="Fergusson C.H."/>
            <person name="Romanowski S.B."/>
            <person name="Hernandez A."/>
            <person name="Krull N."/>
            <person name="Liu D.Y."/>
            <person name="Cavanagh H."/>
            <person name="Bos A."/>
            <person name="Gray C.A."/>
            <person name="Murphy B.T."/>
            <person name="Linington R.G."/>
            <person name="Eustaquio A.S."/>
        </authorList>
    </citation>
    <scope>NUCLEOTIDE SEQUENCE [LARGE SCALE GENOMIC DNA]</scope>
    <source>
        <strain evidence="2 3">RL21-008-BIB-A</strain>
    </source>
</reference>
<feature type="compositionally biased region" description="Basic and acidic residues" evidence="1">
    <location>
        <begin position="46"/>
        <end position="64"/>
    </location>
</feature>
<accession>A0ABW9AE62</accession>
<evidence type="ECO:0000313" key="3">
    <source>
        <dbReference type="Proteomes" id="UP001629246"/>
    </source>
</evidence>
<sequence>MSDQHDAPQKSTHTPNPPGNPFAAEAEQRQESMAAESEQHATQTPHIDKGNTHIKQPDKSRNGS</sequence>
<dbReference type="EMBL" id="JAQQFM010000013">
    <property type="protein sequence ID" value="MFL9927198.1"/>
    <property type="molecule type" value="Genomic_DNA"/>
</dbReference>
<evidence type="ECO:0000313" key="2">
    <source>
        <dbReference type="EMBL" id="MFL9927198.1"/>
    </source>
</evidence>
<comment type="caution">
    <text evidence="2">The sequence shown here is derived from an EMBL/GenBank/DDBJ whole genome shotgun (WGS) entry which is preliminary data.</text>
</comment>
<name>A0ABW9AE62_9BURK</name>
<keyword evidence="3" id="KW-1185">Reference proteome</keyword>
<proteinExistence type="predicted"/>
<gene>
    <name evidence="2" type="ORF">PQR62_23200</name>
</gene>
<feature type="region of interest" description="Disordered" evidence="1">
    <location>
        <begin position="1"/>
        <end position="64"/>
    </location>
</feature>
<organism evidence="2 3">
    <name type="scientific">Herbaspirillum lusitanum</name>
    <dbReference type="NCBI Taxonomy" id="213312"/>
    <lineage>
        <taxon>Bacteria</taxon>
        <taxon>Pseudomonadati</taxon>
        <taxon>Pseudomonadota</taxon>
        <taxon>Betaproteobacteria</taxon>
        <taxon>Burkholderiales</taxon>
        <taxon>Oxalobacteraceae</taxon>
        <taxon>Herbaspirillum</taxon>
    </lineage>
</organism>
<dbReference type="Proteomes" id="UP001629246">
    <property type="component" value="Unassembled WGS sequence"/>
</dbReference>